<dbReference type="HOGENOM" id="CLU_083918_3_2_0"/>
<evidence type="ECO:0000313" key="2">
    <source>
        <dbReference type="EMBL" id="ABJ85800.1"/>
    </source>
</evidence>
<reference evidence="2" key="1">
    <citation type="submission" date="2006-10" db="EMBL/GenBank/DDBJ databases">
        <title>Complete sequence of Solibacter usitatus Ellin6076.</title>
        <authorList>
            <consortium name="US DOE Joint Genome Institute"/>
            <person name="Copeland A."/>
            <person name="Lucas S."/>
            <person name="Lapidus A."/>
            <person name="Barry K."/>
            <person name="Detter J.C."/>
            <person name="Glavina del Rio T."/>
            <person name="Hammon N."/>
            <person name="Israni S."/>
            <person name="Dalin E."/>
            <person name="Tice H."/>
            <person name="Pitluck S."/>
            <person name="Thompson L.S."/>
            <person name="Brettin T."/>
            <person name="Bruce D."/>
            <person name="Han C."/>
            <person name="Tapia R."/>
            <person name="Gilna P."/>
            <person name="Schmutz J."/>
            <person name="Larimer F."/>
            <person name="Land M."/>
            <person name="Hauser L."/>
            <person name="Kyrpides N."/>
            <person name="Mikhailova N."/>
            <person name="Janssen P.H."/>
            <person name="Kuske C.R."/>
            <person name="Richardson P."/>
        </authorList>
    </citation>
    <scope>NUCLEOTIDE SEQUENCE</scope>
    <source>
        <strain evidence="2">Ellin6076</strain>
    </source>
</reference>
<dbReference type="PANTHER" id="PTHR30289">
    <property type="entry name" value="UNCHARACTERIZED PROTEIN YBCL-RELATED"/>
    <property type="match status" value="1"/>
</dbReference>
<dbReference type="InParanoid" id="Q01X15"/>
<dbReference type="SUPFAM" id="SSF49777">
    <property type="entry name" value="PEBP-like"/>
    <property type="match status" value="1"/>
</dbReference>
<keyword evidence="1" id="KW-0732">Signal</keyword>
<dbReference type="KEGG" id="sus:Acid_4841"/>
<feature type="signal peptide" evidence="1">
    <location>
        <begin position="1"/>
        <end position="24"/>
    </location>
</feature>
<protein>
    <submittedName>
        <fullName evidence="2">Phospholipid-binding protein, PBP family</fullName>
    </submittedName>
</protein>
<dbReference type="STRING" id="234267.Acid_4841"/>
<dbReference type="NCBIfam" id="TIGR00481">
    <property type="entry name" value="YbhB/YbcL family Raf kinase inhibitor-like protein"/>
    <property type="match status" value="1"/>
</dbReference>
<dbReference type="FunCoup" id="Q01X15">
    <property type="interactions" value="152"/>
</dbReference>
<evidence type="ECO:0000256" key="1">
    <source>
        <dbReference type="SAM" id="SignalP"/>
    </source>
</evidence>
<gene>
    <name evidence="2" type="ordered locus">Acid_4841</name>
</gene>
<dbReference type="Gene3D" id="3.90.280.10">
    <property type="entry name" value="PEBP-like"/>
    <property type="match status" value="1"/>
</dbReference>
<feature type="chain" id="PRO_5004162761" evidence="1">
    <location>
        <begin position="25"/>
        <end position="194"/>
    </location>
</feature>
<accession>Q01X15</accession>
<dbReference type="AlphaFoldDB" id="Q01X15"/>
<dbReference type="PANTHER" id="PTHR30289:SF1">
    <property type="entry name" value="PEBP (PHOSPHATIDYLETHANOLAMINE-BINDING PROTEIN) FAMILY PROTEIN"/>
    <property type="match status" value="1"/>
</dbReference>
<dbReference type="OrthoDB" id="9797506at2"/>
<dbReference type="Pfam" id="PF01161">
    <property type="entry name" value="PBP"/>
    <property type="match status" value="1"/>
</dbReference>
<dbReference type="eggNOG" id="COG1881">
    <property type="taxonomic scope" value="Bacteria"/>
</dbReference>
<dbReference type="CDD" id="cd00865">
    <property type="entry name" value="PEBP_bact_arch"/>
    <property type="match status" value="1"/>
</dbReference>
<proteinExistence type="predicted"/>
<dbReference type="InterPro" id="IPR005247">
    <property type="entry name" value="YbhB_YbcL/LppC-like"/>
</dbReference>
<name>Q01X15_SOLUE</name>
<sequence precursor="true">MQLILCVSATLFLAALLSAQGPPAAPRPMTLAIPGFPDGGQIPVKYSQAAPGVAPGEGTSPAMTWANAPAGTQSFLLHMHDLDLARNKTTDDQVHWVFWNIPASATGLPEGVPKGSQLPDGSYQISVTGPMYRGPGAAANGPLHHYVFELYALDTKLDVKPTSDAFETRANVIKAIQGHILAKAVYGGLFRRPQ</sequence>
<dbReference type="EMBL" id="CP000473">
    <property type="protein sequence ID" value="ABJ85800.1"/>
    <property type="molecule type" value="Genomic_DNA"/>
</dbReference>
<dbReference type="InterPro" id="IPR036610">
    <property type="entry name" value="PEBP-like_sf"/>
</dbReference>
<organism evidence="2">
    <name type="scientific">Solibacter usitatus (strain Ellin6076)</name>
    <dbReference type="NCBI Taxonomy" id="234267"/>
    <lineage>
        <taxon>Bacteria</taxon>
        <taxon>Pseudomonadati</taxon>
        <taxon>Acidobacteriota</taxon>
        <taxon>Terriglobia</taxon>
        <taxon>Bryobacterales</taxon>
        <taxon>Solibacteraceae</taxon>
        <taxon>Candidatus Solibacter</taxon>
    </lineage>
</organism>
<dbReference type="InterPro" id="IPR008914">
    <property type="entry name" value="PEBP"/>
</dbReference>